<dbReference type="InterPro" id="IPR035976">
    <property type="entry name" value="Sushi/SCR/CCP_sf"/>
</dbReference>
<feature type="disulfide bond" evidence="2">
    <location>
        <begin position="24"/>
        <end position="67"/>
    </location>
</feature>
<accession>A0A8C9S0I6</accession>
<reference evidence="6" key="3">
    <citation type="submission" date="2025-09" db="UniProtKB">
        <authorList>
            <consortium name="Ensembl"/>
        </authorList>
    </citation>
    <scope>IDENTIFICATION</scope>
</reference>
<evidence type="ECO:0000259" key="5">
    <source>
        <dbReference type="PROSITE" id="PS50923"/>
    </source>
</evidence>
<keyword evidence="1 2" id="KW-1015">Disulfide bond</keyword>
<dbReference type="CDD" id="cd00033">
    <property type="entry name" value="CCP"/>
    <property type="match status" value="1"/>
</dbReference>
<dbReference type="Gene3D" id="2.10.70.10">
    <property type="entry name" value="Complement Module, domain 1"/>
    <property type="match status" value="1"/>
</dbReference>
<keyword evidence="2" id="KW-0768">Sushi</keyword>
<keyword evidence="4" id="KW-0472">Membrane</keyword>
<comment type="caution">
    <text evidence="2">Lacks conserved residue(s) required for the propagation of feature annotation.</text>
</comment>
<dbReference type="AlphaFoldDB" id="A0A8C9S0I6"/>
<keyword evidence="4" id="KW-0812">Transmembrane</keyword>
<dbReference type="InterPro" id="IPR053067">
    <property type="entry name" value="SUSD3"/>
</dbReference>
<dbReference type="OrthoDB" id="9939976at2759"/>
<evidence type="ECO:0000313" key="7">
    <source>
        <dbReference type="Proteomes" id="UP000694397"/>
    </source>
</evidence>
<name>A0A8C9S0I6_SCLFO</name>
<evidence type="ECO:0000256" key="4">
    <source>
        <dbReference type="SAM" id="Phobius"/>
    </source>
</evidence>
<sequence>RECVTLPLSSVKRTIRPMRHMGQCQPMPLPAVGTLSVIHGNGTNVGTVISLQCPTKYRLVGDNVVSCVWNSNSTLWTGGMPSCKPLSRFEDFGFRVAVIASIVSCAIILLMSMAFLTCCLLKCIRKQERRRLERETQLWHQLDHEDLEEMQSSYYGHKGRNNNNNTRKPKTVAERCRDPAEYSKRGSYRYHCEYPHAIDDFVFGPAPLPYGDPNHLCRLHPPYQALPQSFIPAGRDISVVSGMYVGDPYRKVGNTIYTQVRPTPVVPV</sequence>
<organism evidence="6 7">
    <name type="scientific">Scleropages formosus</name>
    <name type="common">Asian bonytongue</name>
    <name type="synonym">Osteoglossum formosum</name>
    <dbReference type="NCBI Taxonomy" id="113540"/>
    <lineage>
        <taxon>Eukaryota</taxon>
        <taxon>Metazoa</taxon>
        <taxon>Chordata</taxon>
        <taxon>Craniata</taxon>
        <taxon>Vertebrata</taxon>
        <taxon>Euteleostomi</taxon>
        <taxon>Actinopterygii</taxon>
        <taxon>Neopterygii</taxon>
        <taxon>Teleostei</taxon>
        <taxon>Osteoglossocephala</taxon>
        <taxon>Osteoglossomorpha</taxon>
        <taxon>Osteoglossiformes</taxon>
        <taxon>Osteoglossidae</taxon>
        <taxon>Scleropages</taxon>
    </lineage>
</organism>
<dbReference type="InterPro" id="IPR000436">
    <property type="entry name" value="Sushi_SCR_CCP_dom"/>
</dbReference>
<evidence type="ECO:0000313" key="6">
    <source>
        <dbReference type="Ensembl" id="ENSSFOP00015025918.2"/>
    </source>
</evidence>
<keyword evidence="7" id="KW-1185">Reference proteome</keyword>
<feature type="domain" description="Sushi" evidence="5">
    <location>
        <begin position="22"/>
        <end position="85"/>
    </location>
</feature>
<gene>
    <name evidence="6" type="primary">LOC108940223</name>
</gene>
<evidence type="ECO:0000256" key="3">
    <source>
        <dbReference type="SAM" id="MobiDB-lite"/>
    </source>
</evidence>
<dbReference type="SMART" id="SM00032">
    <property type="entry name" value="CCP"/>
    <property type="match status" value="1"/>
</dbReference>
<dbReference type="PANTHER" id="PTHR46879:SF1">
    <property type="entry name" value="SUSHI DOMAIN-CONTAINING PROTEIN 3"/>
    <property type="match status" value="1"/>
</dbReference>
<dbReference type="PANTHER" id="PTHR46879">
    <property type="entry name" value="SUSHI DOMAIN-CONTAINING PROTEIN 3"/>
    <property type="match status" value="1"/>
</dbReference>
<feature type="region of interest" description="Disordered" evidence="3">
    <location>
        <begin position="154"/>
        <end position="175"/>
    </location>
</feature>
<proteinExistence type="predicted"/>
<dbReference type="PROSITE" id="PS50923">
    <property type="entry name" value="SUSHI"/>
    <property type="match status" value="1"/>
</dbReference>
<dbReference type="Pfam" id="PF00084">
    <property type="entry name" value="Sushi"/>
    <property type="match status" value="1"/>
</dbReference>
<evidence type="ECO:0000256" key="1">
    <source>
        <dbReference type="ARBA" id="ARBA00023157"/>
    </source>
</evidence>
<dbReference type="Ensembl" id="ENSSFOT00015026205.2">
    <property type="protein sequence ID" value="ENSSFOP00015025918.2"/>
    <property type="gene ID" value="ENSSFOG00015016666.2"/>
</dbReference>
<dbReference type="SUPFAM" id="SSF57535">
    <property type="entry name" value="Complement control module/SCR domain"/>
    <property type="match status" value="1"/>
</dbReference>
<protein>
    <recommendedName>
        <fullName evidence="5">Sushi domain-containing protein</fullName>
    </recommendedName>
</protein>
<dbReference type="Proteomes" id="UP000694397">
    <property type="component" value="Chromosome 2"/>
</dbReference>
<evidence type="ECO:0000256" key="2">
    <source>
        <dbReference type="PROSITE-ProRule" id="PRU00302"/>
    </source>
</evidence>
<reference evidence="6 7" key="1">
    <citation type="submission" date="2019-04" db="EMBL/GenBank/DDBJ databases">
        <authorList>
            <consortium name="Wellcome Sanger Institute Data Sharing"/>
        </authorList>
    </citation>
    <scope>NUCLEOTIDE SEQUENCE [LARGE SCALE GENOMIC DNA]</scope>
</reference>
<dbReference type="GO" id="GO:0005886">
    <property type="term" value="C:plasma membrane"/>
    <property type="evidence" value="ECO:0007669"/>
    <property type="project" value="TreeGrafter"/>
</dbReference>
<reference evidence="6" key="2">
    <citation type="submission" date="2025-08" db="UniProtKB">
        <authorList>
            <consortium name="Ensembl"/>
        </authorList>
    </citation>
    <scope>IDENTIFICATION</scope>
</reference>
<feature type="transmembrane region" description="Helical" evidence="4">
    <location>
        <begin position="96"/>
        <end position="121"/>
    </location>
</feature>
<keyword evidence="4" id="KW-1133">Transmembrane helix</keyword>
<dbReference type="GeneTree" id="ENSGT00940000168452"/>